<feature type="compositionally biased region" description="Polar residues" evidence="6">
    <location>
        <begin position="446"/>
        <end position="456"/>
    </location>
</feature>
<feature type="compositionally biased region" description="Polar residues" evidence="6">
    <location>
        <begin position="471"/>
        <end position="480"/>
    </location>
</feature>
<keyword evidence="2" id="KW-0813">Transport</keyword>
<dbReference type="Pfam" id="PF03224">
    <property type="entry name" value="V-ATPase_H_N"/>
    <property type="match status" value="1"/>
</dbReference>
<dbReference type="InterPro" id="IPR016024">
    <property type="entry name" value="ARM-type_fold"/>
</dbReference>
<dbReference type="PROSITE" id="PS50176">
    <property type="entry name" value="ARM_REPEAT"/>
    <property type="match status" value="1"/>
</dbReference>
<gene>
    <name evidence="8" type="ORF">PSNMU_V1.4_AUG-EV-PASAV3_0111450</name>
</gene>
<dbReference type="SUPFAM" id="SSF48371">
    <property type="entry name" value="ARM repeat"/>
    <property type="match status" value="1"/>
</dbReference>
<name>A0A448ZPW0_9STRA</name>
<evidence type="ECO:0000259" key="7">
    <source>
        <dbReference type="Pfam" id="PF11698"/>
    </source>
</evidence>
<comment type="similarity">
    <text evidence="1">Belongs to the V-ATPase H subunit family.</text>
</comment>
<dbReference type="OrthoDB" id="41537at2759"/>
<dbReference type="PANTHER" id="PTHR10698:SF0">
    <property type="entry name" value="V-TYPE PROTON ATPASE SUBUNIT H"/>
    <property type="match status" value="1"/>
</dbReference>
<dbReference type="EMBL" id="CAACVS010000608">
    <property type="protein sequence ID" value="VEU44077.1"/>
    <property type="molecule type" value="Genomic_DNA"/>
</dbReference>
<dbReference type="Gene3D" id="1.25.40.150">
    <property type="entry name" value="V-type ATPase, subunit H, C-terminal domain"/>
    <property type="match status" value="1"/>
</dbReference>
<evidence type="ECO:0000313" key="9">
    <source>
        <dbReference type="Proteomes" id="UP000291116"/>
    </source>
</evidence>
<evidence type="ECO:0000256" key="2">
    <source>
        <dbReference type="ARBA" id="ARBA00022448"/>
    </source>
</evidence>
<keyword evidence="4" id="KW-0406">Ion transport</keyword>
<keyword evidence="3" id="KW-0375">Hydrogen ion transport</keyword>
<protein>
    <recommendedName>
        <fullName evidence="7">ATPase V1 complex subunit H C-terminal domain-containing protein</fullName>
    </recommendedName>
</protein>
<feature type="region of interest" description="Disordered" evidence="6">
    <location>
        <begin position="40"/>
        <end position="62"/>
    </location>
</feature>
<dbReference type="GO" id="GO:0000221">
    <property type="term" value="C:vacuolar proton-transporting V-type ATPase, V1 domain"/>
    <property type="evidence" value="ECO:0007669"/>
    <property type="project" value="InterPro"/>
</dbReference>
<feature type="repeat" description="ARM" evidence="5">
    <location>
        <begin position="627"/>
        <end position="656"/>
    </location>
</feature>
<organism evidence="8 9">
    <name type="scientific">Pseudo-nitzschia multistriata</name>
    <dbReference type="NCBI Taxonomy" id="183589"/>
    <lineage>
        <taxon>Eukaryota</taxon>
        <taxon>Sar</taxon>
        <taxon>Stramenopiles</taxon>
        <taxon>Ochrophyta</taxon>
        <taxon>Bacillariophyta</taxon>
        <taxon>Bacillariophyceae</taxon>
        <taxon>Bacillariophycidae</taxon>
        <taxon>Bacillariales</taxon>
        <taxon>Bacillariaceae</taxon>
        <taxon>Pseudo-nitzschia</taxon>
    </lineage>
</organism>
<dbReference type="Gene3D" id="1.25.10.10">
    <property type="entry name" value="Leucine-rich Repeat Variant"/>
    <property type="match status" value="1"/>
</dbReference>
<dbReference type="InterPro" id="IPR004908">
    <property type="entry name" value="ATPase_V1-cplx_hsu"/>
</dbReference>
<evidence type="ECO:0000256" key="3">
    <source>
        <dbReference type="ARBA" id="ARBA00022781"/>
    </source>
</evidence>
<dbReference type="InterPro" id="IPR011989">
    <property type="entry name" value="ARM-like"/>
</dbReference>
<sequence length="879" mass="97060">MVFYPVLSPSPVEKAFCFVTLQQQDAIQIQIQVGGRGIRNIDSQGFRDPTDEEEEGSDGNLPPFWLSPPEWSLLKSAEENPLEYTLAERDEAVSYLRLLLKMLGQVTGGSTSRDNAKPNTVADATAGSNEDSGIATLESPPLETQDEALDFYYRSTKQHKKLVVSHYCVDKLFEIIAVSLDNASNGIPSLSKLFHGVDENEIQKMNEIQKIIESCHANSARSNNLDIDEWRMLVPLLYNRSVDEYTKRGAALILSYILKTGCERIELLRSCNASHDNRKKNNSNNNNNKPSTWQETDVDFLNLLSFPDEHKAATFSKSNSPEEELTTVLDQTNLQRAIDESLGSFVSWLTGRLQCSDHYLSLGVVTPTLGVLLSGTKRARTAFHQAGGIGYLVRHLKAKRTTRTPSKWSGGEDDWFRRPATKVGPAANSTSPGSLTARTILAFSKPKSSPPHSQLPASPERKRGNVRSRKTNPSTSTSLSINAYSHSDSFSVSSSFSSTNSNSIFNHLGSPSSPGATESETHHTEALVESDTNHTHLQGFISRAGEALSGPSVLAATLAATSTIAASSSLLSPAQALQLPHPDRISRKRPVSSSSVQQVYDLVFCLWCMSMDCQTDESVANHFARDGAVSALAHLLKTAPREKVLRLTLACLRSLTTLPASHSRVGGDKTSDIDANSFVREMIGCGVLKSLDTVRLRRWNDEDLEDDLEFLHGFLSDRTEQLSQFHVYEAEVETGALRWDDRFHTKDFFRRNVGQMEGRDGRFGVVKSLVQILYASTKSGRLRSSGGTVVYAGLNEVGGDSWGEDDISDDEVCECLAVCLFDLGEFVRHYPNGKHVLDKVLGAKPLVMCYVNHPRWEVREQALLCASKILVNNWRSIEI</sequence>
<evidence type="ECO:0000256" key="6">
    <source>
        <dbReference type="SAM" id="MobiDB-lite"/>
    </source>
</evidence>
<dbReference type="PANTHER" id="PTHR10698">
    <property type="entry name" value="V-TYPE PROTON ATPASE SUBUNIT H"/>
    <property type="match status" value="1"/>
</dbReference>
<evidence type="ECO:0000256" key="4">
    <source>
        <dbReference type="ARBA" id="ARBA00023065"/>
    </source>
</evidence>
<dbReference type="Proteomes" id="UP000291116">
    <property type="component" value="Unassembled WGS sequence"/>
</dbReference>
<feature type="region of interest" description="Disordered" evidence="6">
    <location>
        <begin position="402"/>
        <end position="480"/>
    </location>
</feature>
<dbReference type="InterPro" id="IPR000225">
    <property type="entry name" value="Armadillo"/>
</dbReference>
<proteinExistence type="inferred from homology"/>
<dbReference type="AlphaFoldDB" id="A0A448ZPW0"/>
<evidence type="ECO:0000256" key="5">
    <source>
        <dbReference type="PROSITE-ProRule" id="PRU00259"/>
    </source>
</evidence>
<feature type="compositionally biased region" description="Polar residues" evidence="6">
    <location>
        <begin position="427"/>
        <end position="437"/>
    </location>
</feature>
<dbReference type="InterPro" id="IPR011987">
    <property type="entry name" value="ATPase_V1-cplx_hsu_C"/>
</dbReference>
<accession>A0A448ZPW0</accession>
<evidence type="ECO:0000313" key="8">
    <source>
        <dbReference type="EMBL" id="VEU44077.1"/>
    </source>
</evidence>
<feature type="domain" description="ATPase V1 complex subunit H C-terminal" evidence="7">
    <location>
        <begin position="814"/>
        <end position="874"/>
    </location>
</feature>
<keyword evidence="9" id="KW-1185">Reference proteome</keyword>
<dbReference type="GO" id="GO:0046961">
    <property type="term" value="F:proton-transporting ATPase activity, rotational mechanism"/>
    <property type="evidence" value="ECO:0007669"/>
    <property type="project" value="InterPro"/>
</dbReference>
<dbReference type="Pfam" id="PF11698">
    <property type="entry name" value="V-ATPase_H_C"/>
    <property type="match status" value="2"/>
</dbReference>
<evidence type="ECO:0000256" key="1">
    <source>
        <dbReference type="ARBA" id="ARBA00008613"/>
    </source>
</evidence>
<feature type="region of interest" description="Disordered" evidence="6">
    <location>
        <begin position="107"/>
        <end position="138"/>
    </location>
</feature>
<dbReference type="InterPro" id="IPR038497">
    <property type="entry name" value="ATPase_V1-cplx_hsu_C_sf"/>
</dbReference>
<reference evidence="8 9" key="1">
    <citation type="submission" date="2019-01" db="EMBL/GenBank/DDBJ databases">
        <authorList>
            <person name="Ferrante I. M."/>
        </authorList>
    </citation>
    <scope>NUCLEOTIDE SEQUENCE [LARGE SCALE GENOMIC DNA]</scope>
    <source>
        <strain evidence="8 9">B856</strain>
    </source>
</reference>
<feature type="domain" description="ATPase V1 complex subunit H C-terminal" evidence="7">
    <location>
        <begin position="722"/>
        <end position="778"/>
    </location>
</feature>